<dbReference type="AlphaFoldDB" id="A0A165RCL9"/>
<feature type="compositionally biased region" description="Polar residues" evidence="1">
    <location>
        <begin position="129"/>
        <end position="138"/>
    </location>
</feature>
<dbReference type="OrthoDB" id="3270670at2759"/>
<sequence length="417" mass="43595">MALAAAYSMLPDRRLSLLHHPSPTYLPHGHSHLNPASAATSPSPNSHLSSRASPLAFPTNNTQSFASQWNASMDIDRVPASSSYGQTQLATNPTPASLSSYLNSNAPLSTWTNQGSHTQYSAPGPDADSPSTSLNSIAGVTLPSSAPNSNSAPTAPGPYTAAAQQGGGCSSSGDASHFGDYPHDRLSLASSASNYTRALHHGANNSSEPLHQQHQQVSLTSMPFRLTESSQRTILGHSAGLHGPSPGLSAAVPPYPPASFASSSTSHSPSPPVASSSKSPYAFPPLSSPGSYAPTSRHTATPPYHTRSAARSHSYGHTAYNLPPSPLPALRPSTPPVKKEPQDGFIIEPFSHAQPGSSTASAAATKDEPKFLDPPVSIYALNNTASSVPLRATQASKEMRKMMGVFRRHHSSCRHLT</sequence>
<dbReference type="STRING" id="1314782.A0A165RCL9"/>
<gene>
    <name evidence="2" type="ORF">NEOLEDRAFT_522922</name>
</gene>
<dbReference type="InParanoid" id="A0A165RCL9"/>
<feature type="region of interest" description="Disordered" evidence="1">
    <location>
        <begin position="21"/>
        <end position="56"/>
    </location>
</feature>
<organism evidence="2 3">
    <name type="scientific">Neolentinus lepideus HHB14362 ss-1</name>
    <dbReference type="NCBI Taxonomy" id="1314782"/>
    <lineage>
        <taxon>Eukaryota</taxon>
        <taxon>Fungi</taxon>
        <taxon>Dikarya</taxon>
        <taxon>Basidiomycota</taxon>
        <taxon>Agaricomycotina</taxon>
        <taxon>Agaricomycetes</taxon>
        <taxon>Gloeophyllales</taxon>
        <taxon>Gloeophyllaceae</taxon>
        <taxon>Neolentinus</taxon>
    </lineage>
</organism>
<feature type="compositionally biased region" description="Pro residues" evidence="1">
    <location>
        <begin position="323"/>
        <end position="335"/>
    </location>
</feature>
<accession>A0A165RCL9</accession>
<feature type="compositionally biased region" description="Polar residues" evidence="1">
    <location>
        <begin position="288"/>
        <end position="299"/>
    </location>
</feature>
<evidence type="ECO:0000313" key="2">
    <source>
        <dbReference type="EMBL" id="KZT23620.1"/>
    </source>
</evidence>
<feature type="compositionally biased region" description="Low complexity" evidence="1">
    <location>
        <begin position="35"/>
        <end position="44"/>
    </location>
</feature>
<protein>
    <submittedName>
        <fullName evidence="2">Uncharacterized protein</fullName>
    </submittedName>
</protein>
<feature type="region of interest" description="Disordered" evidence="1">
    <location>
        <begin position="258"/>
        <end position="339"/>
    </location>
</feature>
<feature type="compositionally biased region" description="Low complexity" evidence="1">
    <location>
        <begin position="258"/>
        <end position="281"/>
    </location>
</feature>
<evidence type="ECO:0000313" key="3">
    <source>
        <dbReference type="Proteomes" id="UP000076761"/>
    </source>
</evidence>
<name>A0A165RCL9_9AGAM</name>
<evidence type="ECO:0000256" key="1">
    <source>
        <dbReference type="SAM" id="MobiDB-lite"/>
    </source>
</evidence>
<dbReference type="Proteomes" id="UP000076761">
    <property type="component" value="Unassembled WGS sequence"/>
</dbReference>
<dbReference type="EMBL" id="KV425583">
    <property type="protein sequence ID" value="KZT23620.1"/>
    <property type="molecule type" value="Genomic_DNA"/>
</dbReference>
<feature type="compositionally biased region" description="Polar residues" evidence="1">
    <location>
        <begin position="45"/>
        <end position="56"/>
    </location>
</feature>
<keyword evidence="3" id="KW-1185">Reference proteome</keyword>
<feature type="compositionally biased region" description="Polar residues" evidence="1">
    <location>
        <begin position="109"/>
        <end position="121"/>
    </location>
</feature>
<reference evidence="2 3" key="1">
    <citation type="journal article" date="2016" name="Mol. Biol. Evol.">
        <title>Comparative Genomics of Early-Diverging Mushroom-Forming Fungi Provides Insights into the Origins of Lignocellulose Decay Capabilities.</title>
        <authorList>
            <person name="Nagy L.G."/>
            <person name="Riley R."/>
            <person name="Tritt A."/>
            <person name="Adam C."/>
            <person name="Daum C."/>
            <person name="Floudas D."/>
            <person name="Sun H."/>
            <person name="Yadav J.S."/>
            <person name="Pangilinan J."/>
            <person name="Larsson K.H."/>
            <person name="Matsuura K."/>
            <person name="Barry K."/>
            <person name="Labutti K."/>
            <person name="Kuo R."/>
            <person name="Ohm R.A."/>
            <person name="Bhattacharya S.S."/>
            <person name="Shirouzu T."/>
            <person name="Yoshinaga Y."/>
            <person name="Martin F.M."/>
            <person name="Grigoriev I.V."/>
            <person name="Hibbett D.S."/>
        </authorList>
    </citation>
    <scope>NUCLEOTIDE SEQUENCE [LARGE SCALE GENOMIC DNA]</scope>
    <source>
        <strain evidence="2 3">HHB14362 ss-1</strain>
    </source>
</reference>
<proteinExistence type="predicted"/>
<feature type="region of interest" description="Disordered" evidence="1">
    <location>
        <begin position="109"/>
        <end position="176"/>
    </location>
</feature>
<feature type="compositionally biased region" description="Low complexity" evidence="1">
    <location>
        <begin position="143"/>
        <end position="164"/>
    </location>
</feature>